<dbReference type="InterPro" id="IPR041498">
    <property type="entry name" value="Big_6"/>
</dbReference>
<dbReference type="Gene3D" id="2.60.40.10">
    <property type="entry name" value="Immunoglobulins"/>
    <property type="match status" value="1"/>
</dbReference>
<comment type="caution">
    <text evidence="2">The sequence shown here is derived from an EMBL/GenBank/DDBJ whole genome shotgun (WGS) entry which is preliminary data.</text>
</comment>
<feature type="domain" description="Bacterial Ig" evidence="1">
    <location>
        <begin position="54"/>
        <end position="92"/>
    </location>
</feature>
<evidence type="ECO:0000313" key="2">
    <source>
        <dbReference type="EMBL" id="GFD55924.1"/>
    </source>
</evidence>
<evidence type="ECO:0000259" key="1">
    <source>
        <dbReference type="Pfam" id="PF17936"/>
    </source>
</evidence>
<protein>
    <recommendedName>
        <fullName evidence="1">Bacterial Ig domain-containing protein</fullName>
    </recommendedName>
</protein>
<accession>A0A699XHD0</accession>
<dbReference type="Pfam" id="PF17936">
    <property type="entry name" value="Big_6"/>
    <property type="match status" value="2"/>
</dbReference>
<feature type="non-terminal residue" evidence="2">
    <location>
        <position position="1"/>
    </location>
</feature>
<reference evidence="2" key="1">
    <citation type="journal article" date="2019" name="Sci. Rep.">
        <title>Draft genome of Tanacetum cinerariifolium, the natural source of mosquito coil.</title>
        <authorList>
            <person name="Yamashiro T."/>
            <person name="Shiraishi A."/>
            <person name="Satake H."/>
            <person name="Nakayama K."/>
        </authorList>
    </citation>
    <scope>NUCLEOTIDE SEQUENCE</scope>
</reference>
<gene>
    <name evidence="2" type="ORF">Tci_927893</name>
</gene>
<organism evidence="2">
    <name type="scientific">Tanacetum cinerariifolium</name>
    <name type="common">Dalmatian daisy</name>
    <name type="synonym">Chrysanthemum cinerariifolium</name>
    <dbReference type="NCBI Taxonomy" id="118510"/>
    <lineage>
        <taxon>Eukaryota</taxon>
        <taxon>Viridiplantae</taxon>
        <taxon>Streptophyta</taxon>
        <taxon>Embryophyta</taxon>
        <taxon>Tracheophyta</taxon>
        <taxon>Spermatophyta</taxon>
        <taxon>Magnoliopsida</taxon>
        <taxon>eudicotyledons</taxon>
        <taxon>Gunneridae</taxon>
        <taxon>Pentapetalae</taxon>
        <taxon>asterids</taxon>
        <taxon>campanulids</taxon>
        <taxon>Asterales</taxon>
        <taxon>Asteraceae</taxon>
        <taxon>Asteroideae</taxon>
        <taxon>Anthemideae</taxon>
        <taxon>Anthemidinae</taxon>
        <taxon>Tanacetum</taxon>
    </lineage>
</organism>
<name>A0A699XHD0_TANCI</name>
<dbReference type="AlphaFoldDB" id="A0A699XHD0"/>
<feature type="domain" description="Bacterial Ig" evidence="1">
    <location>
        <begin position="2"/>
        <end position="51"/>
    </location>
</feature>
<proteinExistence type="predicted"/>
<feature type="non-terminal residue" evidence="2">
    <location>
        <position position="92"/>
    </location>
</feature>
<sequence>FGGIIGTTTAAANGTFQVTLGSPQLNGQALTVTATDAAGNVSTSAAYVAGDTTAPLAVSNLAVTADGLSLAGHGEAGATVVVRDASGNQLGT</sequence>
<dbReference type="InterPro" id="IPR013783">
    <property type="entry name" value="Ig-like_fold"/>
</dbReference>
<dbReference type="EMBL" id="BKCJ011823430">
    <property type="protein sequence ID" value="GFD55924.1"/>
    <property type="molecule type" value="Genomic_DNA"/>
</dbReference>